<evidence type="ECO:0000256" key="2">
    <source>
        <dbReference type="SAM" id="SignalP"/>
    </source>
</evidence>
<dbReference type="PROSITE" id="PS51257">
    <property type="entry name" value="PROKAR_LIPOPROTEIN"/>
    <property type="match status" value="1"/>
</dbReference>
<gene>
    <name evidence="3" type="ORF">V7F78_08760</name>
</gene>
<evidence type="ECO:0008006" key="5">
    <source>
        <dbReference type="Google" id="ProtNLM"/>
    </source>
</evidence>
<comment type="caution">
    <text evidence="3">The sequence shown here is derived from an EMBL/GenBank/DDBJ whole genome shotgun (WGS) entry which is preliminary data.</text>
</comment>
<evidence type="ECO:0000313" key="4">
    <source>
        <dbReference type="Proteomes" id="UP001309299"/>
    </source>
</evidence>
<feature type="chain" id="PRO_5044334490" description="DUF4232 domain-containing protein" evidence="2">
    <location>
        <begin position="21"/>
        <end position="208"/>
    </location>
</feature>
<proteinExistence type="predicted"/>
<dbReference type="Proteomes" id="UP001309299">
    <property type="component" value="Unassembled WGS sequence"/>
</dbReference>
<feature type="region of interest" description="Disordered" evidence="1">
    <location>
        <begin position="34"/>
        <end position="75"/>
    </location>
</feature>
<evidence type="ECO:0000313" key="3">
    <source>
        <dbReference type="EMBL" id="MEH1547098.1"/>
    </source>
</evidence>
<dbReference type="RefSeq" id="WP_252932906.1">
    <property type="nucleotide sequence ID" value="NZ_CABKSM010000001.1"/>
</dbReference>
<reference evidence="3" key="1">
    <citation type="submission" date="2024-02" db="EMBL/GenBank/DDBJ databases">
        <title>Bacterial skin colonization with Propionibacterium avidum as a risk factor for Periprosthetic Joint Infections - a single-center prospective study.</title>
        <authorList>
            <person name="Achermann Y."/>
        </authorList>
    </citation>
    <scope>NUCLEOTIDE SEQUENCE</scope>
    <source>
        <strain evidence="3">PAVI-2017310195</strain>
    </source>
</reference>
<name>A0AB35XRL8_9ACTN</name>
<dbReference type="EMBL" id="JBAKUA010000012">
    <property type="protein sequence ID" value="MEH1547098.1"/>
    <property type="molecule type" value="Genomic_DNA"/>
</dbReference>
<dbReference type="AlphaFoldDB" id="A0AB35XRL8"/>
<accession>A0AB35XRL8</accession>
<feature type="region of interest" description="Disordered" evidence="1">
    <location>
        <begin position="178"/>
        <end position="208"/>
    </location>
</feature>
<feature type="signal peptide" evidence="2">
    <location>
        <begin position="1"/>
        <end position="20"/>
    </location>
</feature>
<keyword evidence="2" id="KW-0732">Signal</keyword>
<organism evidence="3 4">
    <name type="scientific">Cutibacterium avidum</name>
    <dbReference type="NCBI Taxonomy" id="33010"/>
    <lineage>
        <taxon>Bacteria</taxon>
        <taxon>Bacillati</taxon>
        <taxon>Actinomycetota</taxon>
        <taxon>Actinomycetes</taxon>
        <taxon>Propionibacteriales</taxon>
        <taxon>Propionibacteriaceae</taxon>
        <taxon>Cutibacterium</taxon>
    </lineage>
</organism>
<evidence type="ECO:0000256" key="1">
    <source>
        <dbReference type="SAM" id="MobiDB-lite"/>
    </source>
</evidence>
<protein>
    <recommendedName>
        <fullName evidence="5">DUF4232 domain-containing protein</fullName>
    </recommendedName>
</protein>
<sequence length="208" mass="21193">MTVRRPVMMFVCLAAAVAAAGCAEKTPTVADMANQPGATPIVNSVPPQPVRPRPSKGASGASTPAMPTCKGSTPVLEMSSMKTGDAGNSVELIVRNCTEKPLTLPAVPTIKVTSAGSPVKVAWELRGVVPGELLSGMGRKVTLSWPGQGGCGSHSQVMSVEIAGGVVSGEGCFIPTVKRSATPKPGEAENPEQLESPQPVHGSVVWSG</sequence>